<keyword evidence="2" id="KW-0812">Transmembrane</keyword>
<feature type="compositionally biased region" description="Acidic residues" evidence="1">
    <location>
        <begin position="330"/>
        <end position="341"/>
    </location>
</feature>
<proteinExistence type="predicted"/>
<keyword evidence="2" id="KW-0472">Membrane</keyword>
<accession>A0ABQ6NBF6</accession>
<evidence type="ECO:0000256" key="1">
    <source>
        <dbReference type="SAM" id="MobiDB-lite"/>
    </source>
</evidence>
<comment type="caution">
    <text evidence="3">The sequence shown here is derived from an EMBL/GenBank/DDBJ whole genome shotgun (WGS) entry which is preliminary data.</text>
</comment>
<name>A0ABQ6NBF6_9STRA</name>
<evidence type="ECO:0000313" key="4">
    <source>
        <dbReference type="Proteomes" id="UP001165060"/>
    </source>
</evidence>
<evidence type="ECO:0000313" key="3">
    <source>
        <dbReference type="EMBL" id="GMI55023.1"/>
    </source>
</evidence>
<dbReference type="Proteomes" id="UP001165060">
    <property type="component" value="Unassembled WGS sequence"/>
</dbReference>
<dbReference type="EMBL" id="BRYB01006317">
    <property type="protein sequence ID" value="GMI55023.1"/>
    <property type="molecule type" value="Genomic_DNA"/>
</dbReference>
<dbReference type="SUPFAM" id="SSF55486">
    <property type="entry name" value="Metalloproteases ('zincins'), catalytic domain"/>
    <property type="match status" value="1"/>
</dbReference>
<evidence type="ECO:0000256" key="2">
    <source>
        <dbReference type="SAM" id="Phobius"/>
    </source>
</evidence>
<protein>
    <submittedName>
        <fullName evidence="3">Uncharacterized protein</fullName>
    </submittedName>
</protein>
<organism evidence="3 4">
    <name type="scientific">Tetraparma gracilis</name>
    <dbReference type="NCBI Taxonomy" id="2962635"/>
    <lineage>
        <taxon>Eukaryota</taxon>
        <taxon>Sar</taxon>
        <taxon>Stramenopiles</taxon>
        <taxon>Ochrophyta</taxon>
        <taxon>Bolidophyceae</taxon>
        <taxon>Parmales</taxon>
        <taxon>Triparmaceae</taxon>
        <taxon>Tetraparma</taxon>
    </lineage>
</organism>
<gene>
    <name evidence="3" type="ORF">TeGR_g4308</name>
</gene>
<keyword evidence="2" id="KW-1133">Transmembrane helix</keyword>
<keyword evidence="4" id="KW-1185">Reference proteome</keyword>
<reference evidence="3 4" key="1">
    <citation type="journal article" date="2023" name="Commun. Biol.">
        <title>Genome analysis of Parmales, the sister group of diatoms, reveals the evolutionary specialization of diatoms from phago-mixotrophs to photoautotrophs.</title>
        <authorList>
            <person name="Ban H."/>
            <person name="Sato S."/>
            <person name="Yoshikawa S."/>
            <person name="Yamada K."/>
            <person name="Nakamura Y."/>
            <person name="Ichinomiya M."/>
            <person name="Sato N."/>
            <person name="Blanc-Mathieu R."/>
            <person name="Endo H."/>
            <person name="Kuwata A."/>
            <person name="Ogata H."/>
        </authorList>
    </citation>
    <scope>NUCLEOTIDE SEQUENCE [LARGE SCALE GENOMIC DNA]</scope>
</reference>
<feature type="transmembrane region" description="Helical" evidence="2">
    <location>
        <begin position="361"/>
        <end position="383"/>
    </location>
</feature>
<feature type="region of interest" description="Disordered" evidence="1">
    <location>
        <begin position="316"/>
        <end position="346"/>
    </location>
</feature>
<sequence>MHPLGHPTYYAPSLSVPLPAPSPFHPTPPHRSLVSSSSGCSYFSVVSASEVPSSYNLDPHYEKAVLGLIPCVGSSLVSDEALLSCAKTTSYMLAGRPDIAAGLLADKIKYAVMAPTEVTSDIPEHSDLNDVWPGTPWDSYRGLGATMARPAVSGAEENIMCLPGDVYNGENILVHEFAHTWSGTDLNTDPTCTYSNDSGPESGCDLWDQMNALHATATSSGLWDNTYAGSNSREYFAEGVQAFFDCDQDGPIGGNGIHNHVDTRAELLAYDKPLHDLISGAFNTPSGWRPTDCPVSEDPYCSYSCDGNCMMLCESGPDDPGPDNPGPDDPAGDGEGNDDDESNSKELSWWQELSKKDAHHYIFGGLVGALVFIACLAVCVFFLHKKAMRDRVSERMRPRQNDELL</sequence>